<organism evidence="5 6">
    <name type="scientific">Rubus argutus</name>
    <name type="common">Southern blackberry</name>
    <dbReference type="NCBI Taxonomy" id="59490"/>
    <lineage>
        <taxon>Eukaryota</taxon>
        <taxon>Viridiplantae</taxon>
        <taxon>Streptophyta</taxon>
        <taxon>Embryophyta</taxon>
        <taxon>Tracheophyta</taxon>
        <taxon>Spermatophyta</taxon>
        <taxon>Magnoliopsida</taxon>
        <taxon>eudicotyledons</taxon>
        <taxon>Gunneridae</taxon>
        <taxon>Pentapetalae</taxon>
        <taxon>rosids</taxon>
        <taxon>fabids</taxon>
        <taxon>Rosales</taxon>
        <taxon>Rosaceae</taxon>
        <taxon>Rosoideae</taxon>
        <taxon>Rosoideae incertae sedis</taxon>
        <taxon>Rubus</taxon>
    </lineage>
</organism>
<evidence type="ECO:0000256" key="3">
    <source>
        <dbReference type="ARBA" id="ARBA00022833"/>
    </source>
</evidence>
<name>A0AAW1VKQ2_RUBAR</name>
<dbReference type="InterPro" id="IPR011011">
    <property type="entry name" value="Znf_FYVE_PHD"/>
</dbReference>
<dbReference type="EMBL" id="JBEDUW010000269">
    <property type="protein sequence ID" value="KAK9901960.1"/>
    <property type="molecule type" value="Genomic_DNA"/>
</dbReference>
<evidence type="ECO:0000256" key="1">
    <source>
        <dbReference type="ARBA" id="ARBA00022723"/>
    </source>
</evidence>
<sequence>MAALMRKLSHAVASKGAAFDGDDHEDLSAELEYSFAIEYQGPPVGYEIPHAFPIDIHQIPTAAPVSSSTLLHNLSLPIIQPIAKSSQNKNPRIESKLGDEARTVLSSNEEKGVSTLSDGVGSSGELGSESLEGELELADDGREEEDGVDEIVPHHVKRPSIVTFRDPGSNDIVVQEIEFTASDREESVEVRPRAERNGKKGSCYRCGKGNKFTEKEVCIVCGAKYCFDCVLKAMGSMPEGRKCVTCIHYGIDESRRGSIGKSSRMLKRLLTKSQVEVIMKAEKSCQANQLPGNLVFVNDQPLTSEELARLQGCRNPPKKLKPGYYWYDNVSGFWGKEGYRPCQVISPQLQIGGNLQRNASNGDTNI</sequence>
<dbReference type="Proteomes" id="UP001457282">
    <property type="component" value="Unassembled WGS sequence"/>
</dbReference>
<protein>
    <submittedName>
        <fullName evidence="5">Uncharacterized protein</fullName>
    </submittedName>
</protein>
<accession>A0AAW1VKQ2</accession>
<feature type="compositionally biased region" description="Low complexity" evidence="4">
    <location>
        <begin position="116"/>
        <end position="130"/>
    </location>
</feature>
<evidence type="ECO:0000313" key="5">
    <source>
        <dbReference type="EMBL" id="KAK9901960.1"/>
    </source>
</evidence>
<dbReference type="InterPro" id="IPR053057">
    <property type="entry name" value="XLG_GTP-binding"/>
</dbReference>
<evidence type="ECO:0000256" key="4">
    <source>
        <dbReference type="SAM" id="MobiDB-lite"/>
    </source>
</evidence>
<keyword evidence="3" id="KW-0862">Zinc</keyword>
<reference evidence="5 6" key="1">
    <citation type="journal article" date="2023" name="G3 (Bethesda)">
        <title>A chromosome-length genome assembly and annotation of blackberry (Rubus argutus, cv. 'Hillquist').</title>
        <authorList>
            <person name="Bruna T."/>
            <person name="Aryal R."/>
            <person name="Dudchenko O."/>
            <person name="Sargent D.J."/>
            <person name="Mead D."/>
            <person name="Buti M."/>
            <person name="Cavallini A."/>
            <person name="Hytonen T."/>
            <person name="Andres J."/>
            <person name="Pham M."/>
            <person name="Weisz D."/>
            <person name="Mascagni F."/>
            <person name="Usai G."/>
            <person name="Natali L."/>
            <person name="Bassil N."/>
            <person name="Fernandez G.E."/>
            <person name="Lomsadze A."/>
            <person name="Armour M."/>
            <person name="Olukolu B."/>
            <person name="Poorten T."/>
            <person name="Britton C."/>
            <person name="Davik J."/>
            <person name="Ashrafi H."/>
            <person name="Aiden E.L."/>
            <person name="Borodovsky M."/>
            <person name="Worthington M."/>
        </authorList>
    </citation>
    <scope>NUCLEOTIDE SEQUENCE [LARGE SCALE GENOMIC DNA]</scope>
    <source>
        <strain evidence="5">PI 553951</strain>
    </source>
</reference>
<feature type="compositionally biased region" description="Basic and acidic residues" evidence="4">
    <location>
        <begin position="91"/>
        <end position="112"/>
    </location>
</feature>
<dbReference type="PANTHER" id="PTHR36486">
    <property type="entry name" value="OS01G0977800 PROTEIN"/>
    <property type="match status" value="1"/>
</dbReference>
<dbReference type="AlphaFoldDB" id="A0AAW1VKQ2"/>
<evidence type="ECO:0000313" key="6">
    <source>
        <dbReference type="Proteomes" id="UP001457282"/>
    </source>
</evidence>
<evidence type="ECO:0000256" key="2">
    <source>
        <dbReference type="ARBA" id="ARBA00022771"/>
    </source>
</evidence>
<dbReference type="SUPFAM" id="SSF57903">
    <property type="entry name" value="FYVE/PHD zinc finger"/>
    <property type="match status" value="1"/>
</dbReference>
<dbReference type="PANTHER" id="PTHR36486:SF4">
    <property type="entry name" value="PH DOMAIN-CONTAINING PROTEIN"/>
    <property type="match status" value="1"/>
</dbReference>
<keyword evidence="1" id="KW-0479">Metal-binding</keyword>
<gene>
    <name evidence="5" type="ORF">M0R45_001830</name>
</gene>
<feature type="region of interest" description="Disordered" evidence="4">
    <location>
        <begin position="87"/>
        <end position="130"/>
    </location>
</feature>
<proteinExistence type="predicted"/>
<dbReference type="GO" id="GO:0008270">
    <property type="term" value="F:zinc ion binding"/>
    <property type="evidence" value="ECO:0007669"/>
    <property type="project" value="UniProtKB-KW"/>
</dbReference>
<keyword evidence="2" id="KW-0863">Zinc-finger</keyword>
<comment type="caution">
    <text evidence="5">The sequence shown here is derived from an EMBL/GenBank/DDBJ whole genome shotgun (WGS) entry which is preliminary data.</text>
</comment>
<keyword evidence="6" id="KW-1185">Reference proteome</keyword>